<comment type="caution">
    <text evidence="1">The sequence shown here is derived from an EMBL/GenBank/DDBJ whole genome shotgun (WGS) entry which is preliminary data.</text>
</comment>
<keyword evidence="2" id="KW-1185">Reference proteome</keyword>
<name>A0ACC3ANP7_9EURO</name>
<accession>A0ACC3ANP7</accession>
<evidence type="ECO:0000313" key="1">
    <source>
        <dbReference type="EMBL" id="KAK1139220.1"/>
    </source>
</evidence>
<reference evidence="1 2" key="1">
    <citation type="journal article" date="2023" name="ACS Omega">
        <title>Identification of the Neoaspergillic Acid Biosynthesis Gene Cluster by Establishing an In Vitro CRISPR-Ribonucleoprotein Genetic System in Aspergillus melleus.</title>
        <authorList>
            <person name="Yuan B."/>
            <person name="Grau M.F."/>
            <person name="Murata R.M."/>
            <person name="Torok T."/>
            <person name="Venkateswaran K."/>
            <person name="Stajich J.E."/>
            <person name="Wang C.C.C."/>
        </authorList>
    </citation>
    <scope>NUCLEOTIDE SEQUENCE [LARGE SCALE GENOMIC DNA]</scope>
    <source>
        <strain evidence="1 2">IMV 1140</strain>
    </source>
</reference>
<protein>
    <submittedName>
        <fullName evidence="1">Uncharacterized protein</fullName>
    </submittedName>
</protein>
<evidence type="ECO:0000313" key="2">
    <source>
        <dbReference type="Proteomes" id="UP001177260"/>
    </source>
</evidence>
<dbReference type="Proteomes" id="UP001177260">
    <property type="component" value="Unassembled WGS sequence"/>
</dbReference>
<gene>
    <name evidence="1" type="ORF">N8T08_001150</name>
</gene>
<dbReference type="EMBL" id="JAOPJF010000113">
    <property type="protein sequence ID" value="KAK1139220.1"/>
    <property type="molecule type" value="Genomic_DNA"/>
</dbReference>
<organism evidence="1 2">
    <name type="scientific">Aspergillus melleus</name>
    <dbReference type="NCBI Taxonomy" id="138277"/>
    <lineage>
        <taxon>Eukaryota</taxon>
        <taxon>Fungi</taxon>
        <taxon>Dikarya</taxon>
        <taxon>Ascomycota</taxon>
        <taxon>Pezizomycotina</taxon>
        <taxon>Eurotiomycetes</taxon>
        <taxon>Eurotiomycetidae</taxon>
        <taxon>Eurotiales</taxon>
        <taxon>Aspergillaceae</taxon>
        <taxon>Aspergillus</taxon>
        <taxon>Aspergillus subgen. Circumdati</taxon>
    </lineage>
</organism>
<sequence length="106" mass="10916">MTAAETIAACGRPGMQTGFGTAHLASSLRHSSGAADEKSQTALGASWPGCLSRSARQALCRPLARHCVAHSSSLLVLMYDCNGGGSARVSLFCSSLVCDHAGAHWL</sequence>
<proteinExistence type="predicted"/>